<dbReference type="AlphaFoldDB" id="A0A967EJH0"/>
<evidence type="ECO:0000313" key="3">
    <source>
        <dbReference type="Proteomes" id="UP000639775"/>
    </source>
</evidence>
<organism evidence="2 3">
    <name type="scientific">Roseovarius gahaiensis</name>
    <dbReference type="NCBI Taxonomy" id="2716691"/>
    <lineage>
        <taxon>Bacteria</taxon>
        <taxon>Pseudomonadati</taxon>
        <taxon>Pseudomonadota</taxon>
        <taxon>Alphaproteobacteria</taxon>
        <taxon>Rhodobacterales</taxon>
        <taxon>Roseobacteraceae</taxon>
        <taxon>Roseovarius</taxon>
    </lineage>
</organism>
<proteinExistence type="predicted"/>
<dbReference type="Proteomes" id="UP000639775">
    <property type="component" value="Unassembled WGS sequence"/>
</dbReference>
<keyword evidence="3" id="KW-1185">Reference proteome</keyword>
<dbReference type="InterPro" id="IPR028992">
    <property type="entry name" value="Hedgehog/Intein_dom"/>
</dbReference>
<dbReference type="Pfam" id="PF13403">
    <property type="entry name" value="Hint_2"/>
    <property type="match status" value="1"/>
</dbReference>
<evidence type="ECO:0000313" key="2">
    <source>
        <dbReference type="EMBL" id="NHQ74642.1"/>
    </source>
</evidence>
<reference evidence="2" key="1">
    <citation type="submission" date="2020-03" db="EMBL/GenBank/DDBJ databases">
        <title>Roseovarius gahaiensis sp. nov., isolated from Gahai Saline Lake, China.</title>
        <authorList>
            <person name="Sun X."/>
        </authorList>
    </citation>
    <scope>NUCLEOTIDE SEQUENCE</scope>
    <source>
        <strain evidence="2">GH877</strain>
    </source>
</reference>
<feature type="domain" description="Hedgehog/Intein (Hint)" evidence="1">
    <location>
        <begin position="188"/>
        <end position="320"/>
    </location>
</feature>
<gene>
    <name evidence="2" type="ORF">HAT86_09215</name>
</gene>
<sequence length="367" mass="39805">MGWVAIADHRGGRFAANGLVPHAGQVTPSAAVAVDETRLMPRGTLLLETCLSPDGRPQTLLSFQRNHPWPGSFSLRALPGGGIVLVEAQGDDIRHATLPHNPEGRLDTVRLTYSWDARAQWGQLTLERPESGVIHSITLPPPHPMVMAEIAAISTNPRSREMDRDVAFFAVSDAIEPVGPMPTLTSRVPIATTMGDRDAASLRRGDVVMTDAGAAVPVLRRVSRTVPALGSFRPVRLRAPYFGLQRDIVVAPQQRLVIGGSEVEYMFGREAVLVPAQYLVNGVSAFYASGPDLVTYTHLLLPGHEAIMAAGCAVESLYVGRLRRKPEHLACSVLAQFDRARLPEHAKPVWPVLKPFEAITLAMERAA</sequence>
<protein>
    <recommendedName>
        <fullName evidence="1">Hedgehog/Intein (Hint) domain-containing protein</fullName>
    </recommendedName>
</protein>
<dbReference type="EMBL" id="JAAORB010000014">
    <property type="protein sequence ID" value="NHQ74642.1"/>
    <property type="molecule type" value="Genomic_DNA"/>
</dbReference>
<evidence type="ECO:0000259" key="1">
    <source>
        <dbReference type="Pfam" id="PF13403"/>
    </source>
</evidence>
<dbReference type="RefSeq" id="WP_167196235.1">
    <property type="nucleotide sequence ID" value="NZ_JAAORB010000014.1"/>
</dbReference>
<comment type="caution">
    <text evidence="2">The sequence shown here is derived from an EMBL/GenBank/DDBJ whole genome shotgun (WGS) entry which is preliminary data.</text>
</comment>
<accession>A0A967EJH0</accession>
<name>A0A967EJH0_9RHOB</name>